<keyword evidence="2" id="KW-0808">Transferase</keyword>
<dbReference type="InterPro" id="IPR001077">
    <property type="entry name" value="COMT_C"/>
</dbReference>
<feature type="domain" description="O-methyltransferase dimerisation" evidence="6">
    <location>
        <begin position="14"/>
        <end position="86"/>
    </location>
</feature>
<accession>A0A1H1JST9</accession>
<dbReference type="PANTHER" id="PTHR43712:SF2">
    <property type="entry name" value="O-METHYLTRANSFERASE CICE"/>
    <property type="match status" value="1"/>
</dbReference>
<dbReference type="InterPro" id="IPR036388">
    <property type="entry name" value="WH-like_DNA-bd_sf"/>
</dbReference>
<dbReference type="PROSITE" id="PS51683">
    <property type="entry name" value="SAM_OMT_II"/>
    <property type="match status" value="1"/>
</dbReference>
<protein>
    <submittedName>
        <fullName evidence="7">Ubiquinone/menaquinone biosynthesis C-methylase UbiE</fullName>
    </submittedName>
</protein>
<dbReference type="GO" id="GO:0046983">
    <property type="term" value="F:protein dimerization activity"/>
    <property type="evidence" value="ECO:0007669"/>
    <property type="project" value="InterPro"/>
</dbReference>
<proteinExistence type="predicted"/>
<dbReference type="SUPFAM" id="SSF46785">
    <property type="entry name" value="Winged helix' DNA-binding domain"/>
    <property type="match status" value="1"/>
</dbReference>
<dbReference type="GO" id="GO:0032259">
    <property type="term" value="P:methylation"/>
    <property type="evidence" value="ECO:0007669"/>
    <property type="project" value="UniProtKB-KW"/>
</dbReference>
<sequence>MDDISPQAFVDAAMAYQKTAAVKAAVELDLFTAIAVEHGDLKRIAERVKAAERGVRILCDFLTVHGFLQKETGQYRLTPSTTAFLTTSSPAWMGSIVDFLAAPEMTALWLDDPAAFVRNGGAVGLGNIAPEHPVWVKFARAMAPFVTQTAQSIAQHVSARPQAPKRVLDIAAGHGLFGIAIAEAIPGAEIVATDWQPVLEVATQNAAAAGVSSRYRTVAGSAFEVDWGTNFDLALVTNFLHHFDPPTCVELLSKVRRSLSPAGRALAVEFVPDEDRVSPPFAAAFSFMMLASTPQGDAYTARELEQMGREAGFSNVTVTPLPPSPQALVAFE</sequence>
<feature type="active site" description="Proton acceptor" evidence="4">
    <location>
        <position position="241"/>
    </location>
</feature>
<evidence type="ECO:0000256" key="2">
    <source>
        <dbReference type="ARBA" id="ARBA00022679"/>
    </source>
</evidence>
<dbReference type="GO" id="GO:0008171">
    <property type="term" value="F:O-methyltransferase activity"/>
    <property type="evidence" value="ECO:0007669"/>
    <property type="project" value="InterPro"/>
</dbReference>
<name>A0A1H1JST9_9BURK</name>
<dbReference type="EMBL" id="FNKX01000002">
    <property type="protein sequence ID" value="SDR53028.1"/>
    <property type="molecule type" value="Genomic_DNA"/>
</dbReference>
<evidence type="ECO:0000313" key="8">
    <source>
        <dbReference type="Proteomes" id="UP000199365"/>
    </source>
</evidence>
<dbReference type="Pfam" id="PF08100">
    <property type="entry name" value="Dimerisation"/>
    <property type="match status" value="1"/>
</dbReference>
<evidence type="ECO:0000259" key="5">
    <source>
        <dbReference type="Pfam" id="PF00891"/>
    </source>
</evidence>
<dbReference type="RefSeq" id="WP_090808692.1">
    <property type="nucleotide sequence ID" value="NZ_FNKX01000002.1"/>
</dbReference>
<feature type="domain" description="O-methyltransferase C-terminal" evidence="5">
    <location>
        <begin position="136"/>
        <end position="314"/>
    </location>
</feature>
<keyword evidence="8" id="KW-1185">Reference proteome</keyword>
<evidence type="ECO:0000313" key="7">
    <source>
        <dbReference type="EMBL" id="SDR53028.1"/>
    </source>
</evidence>
<dbReference type="InterPro" id="IPR029063">
    <property type="entry name" value="SAM-dependent_MTases_sf"/>
</dbReference>
<dbReference type="Pfam" id="PF00891">
    <property type="entry name" value="Methyltransf_2"/>
    <property type="match status" value="1"/>
</dbReference>
<keyword evidence="3" id="KW-0949">S-adenosyl-L-methionine</keyword>
<dbReference type="Proteomes" id="UP000199365">
    <property type="component" value="Unassembled WGS sequence"/>
</dbReference>
<evidence type="ECO:0000256" key="4">
    <source>
        <dbReference type="PIRSR" id="PIRSR005739-1"/>
    </source>
</evidence>
<dbReference type="InterPro" id="IPR036390">
    <property type="entry name" value="WH_DNA-bd_sf"/>
</dbReference>
<dbReference type="InterPro" id="IPR016461">
    <property type="entry name" value="COMT-like"/>
</dbReference>
<dbReference type="SUPFAM" id="SSF53335">
    <property type="entry name" value="S-adenosyl-L-methionine-dependent methyltransferases"/>
    <property type="match status" value="1"/>
</dbReference>
<keyword evidence="1 7" id="KW-0489">Methyltransferase</keyword>
<dbReference type="CDD" id="cd02440">
    <property type="entry name" value="AdoMet_MTases"/>
    <property type="match status" value="1"/>
</dbReference>
<reference evidence="8" key="1">
    <citation type="submission" date="2016-10" db="EMBL/GenBank/DDBJ databases">
        <authorList>
            <person name="Varghese N."/>
            <person name="Submissions S."/>
        </authorList>
    </citation>
    <scope>NUCLEOTIDE SEQUENCE [LARGE SCALE GENOMIC DNA]</scope>
    <source>
        <strain evidence="8">DUS833</strain>
    </source>
</reference>
<dbReference type="InterPro" id="IPR012967">
    <property type="entry name" value="COMT_dimerisation"/>
</dbReference>
<dbReference type="AlphaFoldDB" id="A0A1H1JST9"/>
<evidence type="ECO:0000256" key="1">
    <source>
        <dbReference type="ARBA" id="ARBA00022603"/>
    </source>
</evidence>
<dbReference type="STRING" id="157910.SAMN05445850_5595"/>
<dbReference type="PANTHER" id="PTHR43712">
    <property type="entry name" value="PUTATIVE (AFU_ORTHOLOGUE AFUA_4G14580)-RELATED"/>
    <property type="match status" value="1"/>
</dbReference>
<evidence type="ECO:0000259" key="6">
    <source>
        <dbReference type="Pfam" id="PF08100"/>
    </source>
</evidence>
<gene>
    <name evidence="7" type="ORF">SAMN05445850_5595</name>
</gene>
<keyword evidence="7" id="KW-0830">Ubiquinone</keyword>
<evidence type="ECO:0000256" key="3">
    <source>
        <dbReference type="ARBA" id="ARBA00022691"/>
    </source>
</evidence>
<dbReference type="Gene3D" id="3.40.50.150">
    <property type="entry name" value="Vaccinia Virus protein VP39"/>
    <property type="match status" value="1"/>
</dbReference>
<dbReference type="PIRSF" id="PIRSF005739">
    <property type="entry name" value="O-mtase"/>
    <property type="match status" value="1"/>
</dbReference>
<organism evidence="7 8">
    <name type="scientific">Paraburkholderia tuberum</name>
    <dbReference type="NCBI Taxonomy" id="157910"/>
    <lineage>
        <taxon>Bacteria</taxon>
        <taxon>Pseudomonadati</taxon>
        <taxon>Pseudomonadota</taxon>
        <taxon>Betaproteobacteria</taxon>
        <taxon>Burkholderiales</taxon>
        <taxon>Burkholderiaceae</taxon>
        <taxon>Paraburkholderia</taxon>
    </lineage>
</organism>
<dbReference type="Gene3D" id="1.10.10.10">
    <property type="entry name" value="Winged helix-like DNA-binding domain superfamily/Winged helix DNA-binding domain"/>
    <property type="match status" value="1"/>
</dbReference>